<dbReference type="GO" id="GO:0046983">
    <property type="term" value="F:protein dimerization activity"/>
    <property type="evidence" value="ECO:0007669"/>
    <property type="project" value="InterPro"/>
</dbReference>
<dbReference type="Pfam" id="PF05699">
    <property type="entry name" value="Dimer_Tnp_hAT"/>
    <property type="match status" value="1"/>
</dbReference>
<reference evidence="2" key="1">
    <citation type="journal article" date="2021" name="Mol. Ecol. Resour.">
        <title>Apolygus lucorum genome provides insights into omnivorousness and mesophyll feeding.</title>
        <authorList>
            <person name="Liu Y."/>
            <person name="Liu H."/>
            <person name="Wang H."/>
            <person name="Huang T."/>
            <person name="Liu B."/>
            <person name="Yang B."/>
            <person name="Yin L."/>
            <person name="Li B."/>
            <person name="Zhang Y."/>
            <person name="Zhang S."/>
            <person name="Jiang F."/>
            <person name="Zhang X."/>
            <person name="Ren Y."/>
            <person name="Wang B."/>
            <person name="Wang S."/>
            <person name="Lu Y."/>
            <person name="Wu K."/>
            <person name="Fan W."/>
            <person name="Wang G."/>
        </authorList>
    </citation>
    <scope>NUCLEOTIDE SEQUENCE</scope>
    <source>
        <strain evidence="2">12Hb</strain>
    </source>
</reference>
<proteinExistence type="predicted"/>
<name>A0A8S9WTN3_APOLU</name>
<evidence type="ECO:0000259" key="1">
    <source>
        <dbReference type="Pfam" id="PF05699"/>
    </source>
</evidence>
<dbReference type="OrthoDB" id="6598476at2759"/>
<protein>
    <recommendedName>
        <fullName evidence="1">HAT C-terminal dimerisation domain-containing protein</fullName>
    </recommendedName>
</protein>
<accession>A0A8S9WTN3</accession>
<sequence length="115" mass="13219">MLASKLDHSKLQAEKIAKFYDFDEDLLYAEFQLWHNKWAEKMDKNDKGEGWNETEKLSTLQNVEMIELIEEADPFYPSIKKALMIAVTLPCTTCSVERTFSTLSKNMDTVYNGGG</sequence>
<evidence type="ECO:0000313" key="3">
    <source>
        <dbReference type="Proteomes" id="UP000466442"/>
    </source>
</evidence>
<evidence type="ECO:0000313" key="2">
    <source>
        <dbReference type="EMBL" id="KAF6200027.1"/>
    </source>
</evidence>
<keyword evidence="3" id="KW-1185">Reference proteome</keyword>
<dbReference type="InterPro" id="IPR008906">
    <property type="entry name" value="HATC_C_dom"/>
</dbReference>
<dbReference type="EMBL" id="WIXP02000014">
    <property type="protein sequence ID" value="KAF6200027.1"/>
    <property type="molecule type" value="Genomic_DNA"/>
</dbReference>
<dbReference type="AlphaFoldDB" id="A0A8S9WTN3"/>
<gene>
    <name evidence="2" type="ORF">GE061_006327</name>
</gene>
<organism evidence="2 3">
    <name type="scientific">Apolygus lucorum</name>
    <name type="common">Small green plant bug</name>
    <name type="synonym">Lygocoris lucorum</name>
    <dbReference type="NCBI Taxonomy" id="248454"/>
    <lineage>
        <taxon>Eukaryota</taxon>
        <taxon>Metazoa</taxon>
        <taxon>Ecdysozoa</taxon>
        <taxon>Arthropoda</taxon>
        <taxon>Hexapoda</taxon>
        <taxon>Insecta</taxon>
        <taxon>Pterygota</taxon>
        <taxon>Neoptera</taxon>
        <taxon>Paraneoptera</taxon>
        <taxon>Hemiptera</taxon>
        <taxon>Heteroptera</taxon>
        <taxon>Panheteroptera</taxon>
        <taxon>Cimicomorpha</taxon>
        <taxon>Miridae</taxon>
        <taxon>Mirini</taxon>
        <taxon>Apolygus</taxon>
    </lineage>
</organism>
<feature type="domain" description="HAT C-terminal dimerisation" evidence="1">
    <location>
        <begin position="61"/>
        <end position="108"/>
    </location>
</feature>
<comment type="caution">
    <text evidence="2">The sequence shown here is derived from an EMBL/GenBank/DDBJ whole genome shotgun (WGS) entry which is preliminary data.</text>
</comment>
<dbReference type="Proteomes" id="UP000466442">
    <property type="component" value="Unassembled WGS sequence"/>
</dbReference>